<dbReference type="PANTHER" id="PTHR13172">
    <property type="entry name" value="MITOCHONDRIAL IMPORT INNER MEMBRANE TRANSLOCASE SUBUNIT TIM9B"/>
    <property type="match status" value="1"/>
</dbReference>
<dbReference type="InterPro" id="IPR050673">
    <property type="entry name" value="Mito_inner_translocase_sub"/>
</dbReference>
<keyword evidence="2" id="KW-0813">Transport</keyword>
<dbReference type="RefSeq" id="XP_019625313.1">
    <property type="nucleotide sequence ID" value="XM_019769754.1"/>
</dbReference>
<dbReference type="Pfam" id="PF02953">
    <property type="entry name" value="zf-Tim10_DDP"/>
    <property type="match status" value="1"/>
</dbReference>
<accession>A0A6P4YLL2</accession>
<dbReference type="KEGG" id="bbel:109470705"/>
<keyword evidence="3" id="KW-0479">Metal-binding</keyword>
<dbReference type="GO" id="GO:0015031">
    <property type="term" value="P:protein transport"/>
    <property type="evidence" value="ECO:0007669"/>
    <property type="project" value="UniProtKB-KW"/>
</dbReference>
<dbReference type="GO" id="GO:0046872">
    <property type="term" value="F:metal ion binding"/>
    <property type="evidence" value="ECO:0007669"/>
    <property type="project" value="UniProtKB-KW"/>
</dbReference>
<evidence type="ECO:0000256" key="4">
    <source>
        <dbReference type="ARBA" id="ARBA00022833"/>
    </source>
</evidence>
<keyword evidence="6" id="KW-0811">Translocation</keyword>
<keyword evidence="5" id="KW-0653">Protein transport</keyword>
<name>A0A6P4YLL2_BRABE</name>
<evidence type="ECO:0000256" key="7">
    <source>
        <dbReference type="ARBA" id="ARBA00023128"/>
    </source>
</evidence>
<dbReference type="Gene3D" id="1.10.287.810">
    <property type="entry name" value="Mitochondrial import inner membrane translocase subunit tim13 like domains"/>
    <property type="match status" value="1"/>
</dbReference>
<keyword evidence="7" id="KW-0496">Mitochondrion</keyword>
<evidence type="ECO:0000256" key="8">
    <source>
        <dbReference type="ARBA" id="ARBA00023157"/>
    </source>
</evidence>
<comment type="subcellular location">
    <subcellularLocation>
        <location evidence="1">Mitochondrion</location>
    </subcellularLocation>
</comment>
<dbReference type="InterPro" id="IPR035427">
    <property type="entry name" value="Tim10-like_dom_sf"/>
</dbReference>
<dbReference type="OrthoDB" id="1551503at2759"/>
<gene>
    <name evidence="12" type="primary">LOC109470705</name>
</gene>
<dbReference type="InterPro" id="IPR004217">
    <property type="entry name" value="Tim10-like"/>
</dbReference>
<evidence type="ECO:0000256" key="9">
    <source>
        <dbReference type="SAM" id="MobiDB-lite"/>
    </source>
</evidence>
<evidence type="ECO:0000256" key="1">
    <source>
        <dbReference type="ARBA" id="ARBA00004173"/>
    </source>
</evidence>
<dbReference type="SUPFAM" id="SSF144122">
    <property type="entry name" value="Tim10-like"/>
    <property type="match status" value="1"/>
</dbReference>
<evidence type="ECO:0000256" key="3">
    <source>
        <dbReference type="ARBA" id="ARBA00022723"/>
    </source>
</evidence>
<feature type="domain" description="Tim10-like" evidence="10">
    <location>
        <begin position="5"/>
        <end position="68"/>
    </location>
</feature>
<proteinExistence type="predicted"/>
<protein>
    <submittedName>
        <fullName evidence="12">Mitochondrial import inner membrane translocase subunit Tim10 B-like</fullName>
    </submittedName>
</protein>
<dbReference type="GO" id="GO:0005739">
    <property type="term" value="C:mitochondrion"/>
    <property type="evidence" value="ECO:0007669"/>
    <property type="project" value="UniProtKB-SubCell"/>
</dbReference>
<sequence length="184" mass="19036">MDPAQFQANLRNLRDFLAVYNRLTEHCFSRCVSNMNYRYLTREEEVCLEGCSGKLINANHRIIQKFAEIGPYAKLQQEQERAAAQAAAEAAAQAGAAGAAMDIPTPAAVPGAPPVMPGVDSQLPTTPGSNSGVTATQVLGAMAEQPAAASPVSGAPTSGASIGIPGIAEPQGLATNVTQQQSTT</sequence>
<evidence type="ECO:0000313" key="12">
    <source>
        <dbReference type="RefSeq" id="XP_019625313.1"/>
    </source>
</evidence>
<organism evidence="11 12">
    <name type="scientific">Branchiostoma belcheri</name>
    <name type="common">Amphioxus</name>
    <dbReference type="NCBI Taxonomy" id="7741"/>
    <lineage>
        <taxon>Eukaryota</taxon>
        <taxon>Metazoa</taxon>
        <taxon>Chordata</taxon>
        <taxon>Cephalochordata</taxon>
        <taxon>Leptocardii</taxon>
        <taxon>Amphioxiformes</taxon>
        <taxon>Branchiostomatidae</taxon>
        <taxon>Branchiostoma</taxon>
    </lineage>
</organism>
<keyword evidence="8" id="KW-1015">Disulfide bond</keyword>
<dbReference type="AlphaFoldDB" id="A0A6P4YLL2"/>
<evidence type="ECO:0000256" key="2">
    <source>
        <dbReference type="ARBA" id="ARBA00022448"/>
    </source>
</evidence>
<evidence type="ECO:0000256" key="5">
    <source>
        <dbReference type="ARBA" id="ARBA00022927"/>
    </source>
</evidence>
<feature type="region of interest" description="Disordered" evidence="9">
    <location>
        <begin position="144"/>
        <end position="184"/>
    </location>
</feature>
<keyword evidence="11" id="KW-1185">Reference proteome</keyword>
<evidence type="ECO:0000259" key="10">
    <source>
        <dbReference type="Pfam" id="PF02953"/>
    </source>
</evidence>
<evidence type="ECO:0000256" key="6">
    <source>
        <dbReference type="ARBA" id="ARBA00023010"/>
    </source>
</evidence>
<evidence type="ECO:0000313" key="11">
    <source>
        <dbReference type="Proteomes" id="UP000515135"/>
    </source>
</evidence>
<keyword evidence="4" id="KW-0862">Zinc</keyword>
<dbReference type="GeneID" id="109470705"/>
<dbReference type="FunFam" id="1.10.287.810:FF:000013">
    <property type="entry name" value="Mitochondrial GE17372"/>
    <property type="match status" value="1"/>
</dbReference>
<feature type="compositionally biased region" description="Polar residues" evidence="9">
    <location>
        <begin position="173"/>
        <end position="184"/>
    </location>
</feature>
<dbReference type="Proteomes" id="UP000515135">
    <property type="component" value="Unplaced"/>
</dbReference>
<reference evidence="12" key="1">
    <citation type="submission" date="2025-08" db="UniProtKB">
        <authorList>
            <consortium name="RefSeq"/>
        </authorList>
    </citation>
    <scope>IDENTIFICATION</scope>
    <source>
        <tissue evidence="12">Gonad</tissue>
    </source>
</reference>